<feature type="domain" description="CBS" evidence="3">
    <location>
        <begin position="26"/>
        <end position="82"/>
    </location>
</feature>
<evidence type="ECO:0000313" key="5">
    <source>
        <dbReference type="EMBL" id="HHK68443.1"/>
    </source>
</evidence>
<dbReference type="PANTHER" id="PTHR43080:SF2">
    <property type="entry name" value="CBS DOMAIN-CONTAINING PROTEIN"/>
    <property type="match status" value="1"/>
</dbReference>
<dbReference type="Pfam" id="PF00571">
    <property type="entry name" value="CBS"/>
    <property type="match status" value="2"/>
</dbReference>
<dbReference type="InterPro" id="IPR051257">
    <property type="entry name" value="Diverse_CBS-Domain"/>
</dbReference>
<dbReference type="EMBL" id="DRWN01000031">
    <property type="protein sequence ID" value="HHK68443.1"/>
    <property type="molecule type" value="Genomic_DNA"/>
</dbReference>
<keyword evidence="1 2" id="KW-0129">CBS domain</keyword>
<dbReference type="SUPFAM" id="SSF54631">
    <property type="entry name" value="CBS-domain pair"/>
    <property type="match status" value="1"/>
</dbReference>
<dbReference type="Gene3D" id="3.10.580.10">
    <property type="entry name" value="CBS-domain"/>
    <property type="match status" value="1"/>
</dbReference>
<feature type="domain" description="ACP-type MB" evidence="4">
    <location>
        <begin position="164"/>
        <end position="198"/>
    </location>
</feature>
<reference evidence="5" key="1">
    <citation type="journal article" date="2020" name="mSystems">
        <title>Genome- and Community-Level Interaction Insights into Carbon Utilization and Element Cycling Functions of Hydrothermarchaeota in Hydrothermal Sediment.</title>
        <authorList>
            <person name="Zhou Z."/>
            <person name="Liu Y."/>
            <person name="Xu W."/>
            <person name="Pan J."/>
            <person name="Luo Z.H."/>
            <person name="Li M."/>
        </authorList>
    </citation>
    <scope>NUCLEOTIDE SEQUENCE [LARGE SCALE GENOMIC DNA]</scope>
    <source>
        <strain evidence="5">SpSt-1056</strain>
    </source>
</reference>
<sequence>MSRGFCGEEMVKPTALVDEVRVRDVMSSPVIEAGENTTVVEVAELMRKYGIGSVVISSNGKPVGIITKTDIICQVVANGSDPNTLKARDIMTTPLQTIEPDVLIEEALNKMNRLKISRLAVVYKDKLVGVVSIKDILQVTPEILEIVREKIRIGSVAAAPSNNPVEGYCESCGEWSDLLVRVEDQLLCEECRLELESKSFKPRE</sequence>
<dbReference type="PANTHER" id="PTHR43080">
    <property type="entry name" value="CBS DOMAIN-CONTAINING PROTEIN CBSX3, MITOCHONDRIAL"/>
    <property type="match status" value="1"/>
</dbReference>
<gene>
    <name evidence="5" type="ORF">ENM11_04720</name>
</gene>
<protein>
    <submittedName>
        <fullName evidence="5">CBS domain-containing protein</fullName>
    </submittedName>
</protein>
<dbReference type="InterPro" id="IPR046342">
    <property type="entry name" value="CBS_dom_sf"/>
</dbReference>
<dbReference type="SMART" id="SM00116">
    <property type="entry name" value="CBS"/>
    <property type="match status" value="2"/>
</dbReference>
<comment type="caution">
    <text evidence="5">The sequence shown here is derived from an EMBL/GenBank/DDBJ whole genome shotgun (WGS) entry which is preliminary data.</text>
</comment>
<evidence type="ECO:0000256" key="2">
    <source>
        <dbReference type="PROSITE-ProRule" id="PRU00703"/>
    </source>
</evidence>
<evidence type="ECO:0000259" key="3">
    <source>
        <dbReference type="PROSITE" id="PS51371"/>
    </source>
</evidence>
<organism evidence="5">
    <name type="scientific">Caldiarchaeum subterraneum</name>
    <dbReference type="NCBI Taxonomy" id="311458"/>
    <lineage>
        <taxon>Archaea</taxon>
        <taxon>Nitrososphaerota</taxon>
        <taxon>Candidatus Caldarchaeales</taxon>
        <taxon>Candidatus Caldarchaeaceae</taxon>
        <taxon>Candidatus Caldarchaeum</taxon>
    </lineage>
</organism>
<accession>A0A7C5LFR2</accession>
<name>A0A7C5LFR2_CALS0</name>
<evidence type="ECO:0000256" key="1">
    <source>
        <dbReference type="ARBA" id="ARBA00023122"/>
    </source>
</evidence>
<proteinExistence type="predicted"/>
<feature type="domain" description="CBS" evidence="3">
    <location>
        <begin position="91"/>
        <end position="146"/>
    </location>
</feature>
<dbReference type="PROSITE" id="PS51901">
    <property type="entry name" value="ACP_MB"/>
    <property type="match status" value="1"/>
</dbReference>
<dbReference type="InterPro" id="IPR000644">
    <property type="entry name" value="CBS_dom"/>
</dbReference>
<dbReference type="AlphaFoldDB" id="A0A7C5LFR2"/>
<dbReference type="PROSITE" id="PS51371">
    <property type="entry name" value="CBS"/>
    <property type="match status" value="2"/>
</dbReference>
<evidence type="ECO:0000259" key="4">
    <source>
        <dbReference type="PROSITE" id="PS51901"/>
    </source>
</evidence>
<dbReference type="InterPro" id="IPR044065">
    <property type="entry name" value="ACP_MB"/>
</dbReference>